<gene>
    <name evidence="2" type="ORF">A1Q2_06358</name>
</gene>
<sequence length="322" mass="35462">MLGCLQFSEQHHLSLHGRRKLGLECQTHQTQGQQSKNIPSGDAVTSPSSQAMVIGAELTRQFCAGRGEIGSFPPLADTSAVMRDTIHSCSGTPKEVSLSDPKIECAPVIERFLEISAKGKLLNWTNDFKMCETLCDTVAFMRKYDCEGPLAILRMHVLNQLLLKQLAPLYVFMVAAAMDDVELSILAFRHRYDVTYIKAVENQILPAMTGSTRPFDFISFNARGGAGSNSDPDSTWPYQLWAIVPADYLWAATSAWNKTWTSQTVVNTKGNPPCTHGYANYPGYVCATCNQIKAKAKQITDVDIAAEYEKAIGEVKKVKLTG</sequence>
<reference evidence="2 3" key="1">
    <citation type="journal article" date="2012" name="Eukaryot. Cell">
        <title>Genome sequence of the Trichosporon asahii environmental strain CBS 8904.</title>
        <authorList>
            <person name="Yang R.Y."/>
            <person name="Li H.T."/>
            <person name="Zhu H."/>
            <person name="Zhou G.P."/>
            <person name="Wang M."/>
            <person name="Wang L."/>
        </authorList>
    </citation>
    <scope>NUCLEOTIDE SEQUENCE [LARGE SCALE GENOMIC DNA]</scope>
    <source>
        <strain evidence="2 3">CBS 8904</strain>
    </source>
</reference>
<name>K1VJQ4_TRIAC</name>
<evidence type="ECO:0000313" key="2">
    <source>
        <dbReference type="EMBL" id="EKC99421.1"/>
    </source>
</evidence>
<proteinExistence type="predicted"/>
<dbReference type="HOGENOM" id="CLU_074892_0_0_1"/>
<accession>K1VJQ4</accession>
<organism evidence="2 3">
    <name type="scientific">Trichosporon asahii var. asahii (strain CBS 8904)</name>
    <name type="common">Yeast</name>
    <dbReference type="NCBI Taxonomy" id="1220162"/>
    <lineage>
        <taxon>Eukaryota</taxon>
        <taxon>Fungi</taxon>
        <taxon>Dikarya</taxon>
        <taxon>Basidiomycota</taxon>
        <taxon>Agaricomycotina</taxon>
        <taxon>Tremellomycetes</taxon>
        <taxon>Trichosporonales</taxon>
        <taxon>Trichosporonaceae</taxon>
        <taxon>Trichosporon</taxon>
    </lineage>
</organism>
<protein>
    <submittedName>
        <fullName evidence="2">Uncharacterized protein</fullName>
    </submittedName>
</protein>
<evidence type="ECO:0000256" key="1">
    <source>
        <dbReference type="SAM" id="MobiDB-lite"/>
    </source>
</evidence>
<dbReference type="InParanoid" id="K1VJQ4"/>
<dbReference type="EMBL" id="AMBO01000372">
    <property type="protein sequence ID" value="EKC99421.1"/>
    <property type="molecule type" value="Genomic_DNA"/>
</dbReference>
<comment type="caution">
    <text evidence="2">The sequence shown here is derived from an EMBL/GenBank/DDBJ whole genome shotgun (WGS) entry which is preliminary data.</text>
</comment>
<dbReference type="Proteomes" id="UP000006757">
    <property type="component" value="Unassembled WGS sequence"/>
</dbReference>
<keyword evidence="3" id="KW-1185">Reference proteome</keyword>
<dbReference type="AlphaFoldDB" id="K1VJQ4"/>
<feature type="region of interest" description="Disordered" evidence="1">
    <location>
        <begin position="27"/>
        <end position="46"/>
    </location>
</feature>
<evidence type="ECO:0000313" key="3">
    <source>
        <dbReference type="Proteomes" id="UP000006757"/>
    </source>
</evidence>